<evidence type="ECO:0000256" key="6">
    <source>
        <dbReference type="ARBA" id="ARBA00049244"/>
    </source>
</evidence>
<dbReference type="InterPro" id="IPR006134">
    <property type="entry name" value="DNA-dir_DNA_pol_B_multi_dom"/>
</dbReference>
<dbReference type="InterPro" id="IPR043502">
    <property type="entry name" value="DNA/RNA_pol_sf"/>
</dbReference>
<dbReference type="Gene3D" id="1.10.287.690">
    <property type="entry name" value="Helix hairpin bin"/>
    <property type="match status" value="1"/>
</dbReference>
<dbReference type="Pfam" id="PF22587">
    <property type="entry name" value="DNApolII_insertion"/>
    <property type="match status" value="1"/>
</dbReference>
<dbReference type="Gene3D" id="3.90.1600.10">
    <property type="entry name" value="Palm domain of DNA polymerase"/>
    <property type="match status" value="2"/>
</dbReference>
<dbReference type="NCBIfam" id="NF004421">
    <property type="entry name" value="PRK05762.1-2"/>
    <property type="match status" value="1"/>
</dbReference>
<evidence type="ECO:0000259" key="10">
    <source>
        <dbReference type="Pfam" id="PF22587"/>
    </source>
</evidence>
<dbReference type="PANTHER" id="PTHR10322">
    <property type="entry name" value="DNA POLYMERASE CATALYTIC SUBUNIT"/>
    <property type="match status" value="1"/>
</dbReference>
<dbReference type="InterPro" id="IPR036397">
    <property type="entry name" value="RNaseH_sf"/>
</dbReference>
<dbReference type="Gene3D" id="3.30.70.2250">
    <property type="match status" value="1"/>
</dbReference>
<keyword evidence="4 7" id="KW-0239">DNA-directed DNA polymerase</keyword>
<accession>A0A5P9NG35</accession>
<dbReference type="GO" id="GO:0009432">
    <property type="term" value="P:SOS response"/>
    <property type="evidence" value="ECO:0007669"/>
    <property type="project" value="TreeGrafter"/>
</dbReference>
<dbReference type="SMART" id="SM00486">
    <property type="entry name" value="POLBc"/>
    <property type="match status" value="1"/>
</dbReference>
<dbReference type="InterPro" id="IPR006133">
    <property type="entry name" value="DNA-dir_DNA_pol_B_exonuc"/>
</dbReference>
<dbReference type="Gene3D" id="3.30.420.10">
    <property type="entry name" value="Ribonuclease H-like superfamily/Ribonuclease H"/>
    <property type="match status" value="1"/>
</dbReference>
<dbReference type="InterPro" id="IPR023211">
    <property type="entry name" value="DNA_pol_palm_dom_sf"/>
</dbReference>
<evidence type="ECO:0000256" key="5">
    <source>
        <dbReference type="ARBA" id="ARBA00023125"/>
    </source>
</evidence>
<comment type="similarity">
    <text evidence="1 7">Belongs to the DNA polymerase type-B family.</text>
</comment>
<dbReference type="PRINTS" id="PR00106">
    <property type="entry name" value="DNAPOLB"/>
</dbReference>
<evidence type="ECO:0000313" key="12">
    <source>
        <dbReference type="Proteomes" id="UP000326287"/>
    </source>
</evidence>
<dbReference type="CDD" id="cd05537">
    <property type="entry name" value="POLBc_Pol_II"/>
    <property type="match status" value="1"/>
</dbReference>
<name>A0A5P9NG35_9GAMM</name>
<organism evidence="11 12">
    <name type="scientific">Halioglobus maricola</name>
    <dbReference type="NCBI Taxonomy" id="2601894"/>
    <lineage>
        <taxon>Bacteria</taxon>
        <taxon>Pseudomonadati</taxon>
        <taxon>Pseudomonadota</taxon>
        <taxon>Gammaproteobacteria</taxon>
        <taxon>Cellvibrionales</taxon>
        <taxon>Halieaceae</taxon>
        <taxon>Halioglobus</taxon>
    </lineage>
</organism>
<dbReference type="SUPFAM" id="SSF56672">
    <property type="entry name" value="DNA/RNA polymerases"/>
    <property type="match status" value="1"/>
</dbReference>
<dbReference type="EMBL" id="CP036422">
    <property type="protein sequence ID" value="QFU74506.1"/>
    <property type="molecule type" value="Genomic_DNA"/>
</dbReference>
<dbReference type="GO" id="GO:0003887">
    <property type="term" value="F:DNA-directed DNA polymerase activity"/>
    <property type="evidence" value="ECO:0007669"/>
    <property type="project" value="UniProtKB-KW"/>
</dbReference>
<evidence type="ECO:0000256" key="4">
    <source>
        <dbReference type="ARBA" id="ARBA00022932"/>
    </source>
</evidence>
<feature type="domain" description="DNA-directed DNA polymerase family B exonuclease" evidence="9">
    <location>
        <begin position="151"/>
        <end position="303"/>
    </location>
</feature>
<dbReference type="AlphaFoldDB" id="A0A5P9NG35"/>
<keyword evidence="7" id="KW-0235">DNA replication</keyword>
<dbReference type="InterPro" id="IPR006172">
    <property type="entry name" value="DNA-dir_DNA_pol_B"/>
</dbReference>
<evidence type="ECO:0000313" key="11">
    <source>
        <dbReference type="EMBL" id="QFU74506.1"/>
    </source>
</evidence>
<dbReference type="GO" id="GO:0000166">
    <property type="term" value="F:nucleotide binding"/>
    <property type="evidence" value="ECO:0007669"/>
    <property type="project" value="InterPro"/>
</dbReference>
<evidence type="ECO:0000256" key="2">
    <source>
        <dbReference type="ARBA" id="ARBA00022679"/>
    </source>
</evidence>
<reference evidence="11 12" key="1">
    <citation type="submission" date="2019-02" db="EMBL/GenBank/DDBJ databases">
        <authorList>
            <person name="Li S.-H."/>
        </authorList>
    </citation>
    <scope>NUCLEOTIDE SEQUENCE [LARGE SCALE GENOMIC DNA]</scope>
    <source>
        <strain evidence="11 12">IMCC14385</strain>
    </source>
</reference>
<dbReference type="GO" id="GO:0003677">
    <property type="term" value="F:DNA binding"/>
    <property type="evidence" value="ECO:0007669"/>
    <property type="project" value="UniProtKB-KW"/>
</dbReference>
<evidence type="ECO:0000256" key="1">
    <source>
        <dbReference type="ARBA" id="ARBA00005755"/>
    </source>
</evidence>
<dbReference type="Proteomes" id="UP000326287">
    <property type="component" value="Chromosome"/>
</dbReference>
<protein>
    <recommendedName>
        <fullName evidence="7">DNA polymerase</fullName>
        <ecNumber evidence="7">2.7.7.7</ecNumber>
    </recommendedName>
</protein>
<keyword evidence="2 7" id="KW-0808">Transferase</keyword>
<dbReference type="Pfam" id="PF21474">
    <property type="entry name" value="DNApolII_N"/>
    <property type="match status" value="1"/>
</dbReference>
<dbReference type="GO" id="GO:0045004">
    <property type="term" value="P:DNA replication proofreading"/>
    <property type="evidence" value="ECO:0007669"/>
    <property type="project" value="TreeGrafter"/>
</dbReference>
<dbReference type="Gene3D" id="2.40.50.590">
    <property type="match status" value="1"/>
</dbReference>
<dbReference type="EC" id="2.7.7.7" evidence="7"/>
<feature type="domain" description="DNA polymerase II insertion" evidence="10">
    <location>
        <begin position="46"/>
        <end position="103"/>
    </location>
</feature>
<dbReference type="InterPro" id="IPR055208">
    <property type="entry name" value="PolB_insertion"/>
</dbReference>
<dbReference type="GO" id="GO:0008296">
    <property type="term" value="F:3'-5'-DNA exonuclease activity"/>
    <property type="evidence" value="ECO:0007669"/>
    <property type="project" value="TreeGrafter"/>
</dbReference>
<dbReference type="InterPro" id="IPR050240">
    <property type="entry name" value="DNA_pol_type-B"/>
</dbReference>
<sequence length="791" mass="89276">MTAVSLKGFLLSRNWRDTPGGVELELWFVTDEGPLCALIHGEKSTFFLSHEDLDTAQGLLSGQPGVEVRPLALRDFQHREVAGVYCESYRRGRQLADALVTAGCEPLEADINPADRYLMERFVAGGAELRGTVSQRSGHLWMENPAIRGADYRPQLKVVSYDIETAMEGVQLFSIGAHGVDANGEEQRHVFMLGEGASQDFVQACPTQDAVLQAFLDWLEDYDPDVLIGWNVVNFDTWYLQRIAEHTGRRLLLGRGRRPLHWRELDDEGVRRTVQCPGRVILDGIELLRAAFYRFESFSLQNVAQELLGEGKLIHSPDRGEEIGRLFQGDKTALAEYNLKDCELVSRIFDHTHLLDFAIARSRMTGLNMDRLGGSVASFDNLYLPSLHRAGYVAPNASKDLTASPGGFVLESMPGIYDHVLVLDFKSLYPSIIRTFHIDPLGLALGTRHGSEGDEETDEQATVPGFLGARFIREGHILPGLIADLWERRDEARAAQDAPLSQAIKIIMNSFYGVLGSTGCRFFDARLASSITRRGHEIIQRTQEYIEAAGHRVIYGDTDSVFVWIHEAQSDEDAERAGKALEQALNQWWSEELEREFGLESVLELEFETHYRRFLMPTIRGSDKGSKKRYAGVIRSGGEDHLVFKGLENVRTDWTRLARDFQEELYRRVFFGEPFAEYVRETAARLRAGELDDQLVYRKRLRRKLDEYQRNVPPHVQAARLYPERGMTPPRRGDWVEYLLTTAGAEPAEAALAPVDHEQYLERQLQPVADGILGFVGTSFDELVNSQIGLF</sequence>
<proteinExistence type="inferred from homology"/>
<keyword evidence="3 7" id="KW-0548">Nucleotidyltransferase</keyword>
<dbReference type="SUPFAM" id="SSF53098">
    <property type="entry name" value="Ribonuclease H-like"/>
    <property type="match status" value="1"/>
</dbReference>
<evidence type="ECO:0000259" key="8">
    <source>
        <dbReference type="Pfam" id="PF00136"/>
    </source>
</evidence>
<keyword evidence="5 7" id="KW-0238">DNA-binding</keyword>
<evidence type="ECO:0000259" key="9">
    <source>
        <dbReference type="Pfam" id="PF03104"/>
    </source>
</evidence>
<dbReference type="KEGG" id="halc:EY643_01890"/>
<evidence type="ECO:0000256" key="7">
    <source>
        <dbReference type="RuleBase" id="RU000442"/>
    </source>
</evidence>
<dbReference type="Gene3D" id="1.10.132.60">
    <property type="entry name" value="DNA polymerase family B, C-terminal domain"/>
    <property type="match status" value="1"/>
</dbReference>
<dbReference type="RefSeq" id="WP_152660618.1">
    <property type="nucleotide sequence ID" value="NZ_CP036422.1"/>
</dbReference>
<dbReference type="InterPro" id="IPR012337">
    <property type="entry name" value="RNaseH-like_sf"/>
</dbReference>
<keyword evidence="12" id="KW-1185">Reference proteome</keyword>
<feature type="domain" description="DNA-directed DNA polymerase family B multifunctional" evidence="8">
    <location>
        <begin position="384"/>
        <end position="748"/>
    </location>
</feature>
<dbReference type="Pfam" id="PF03104">
    <property type="entry name" value="DNA_pol_B_exo1"/>
    <property type="match status" value="1"/>
</dbReference>
<dbReference type="InterPro" id="IPR017964">
    <property type="entry name" value="DNA-dir_DNA_pol_B_CS"/>
</dbReference>
<gene>
    <name evidence="11" type="ORF">EY643_01890</name>
</gene>
<dbReference type="PANTHER" id="PTHR10322:SF23">
    <property type="entry name" value="DNA POLYMERASE DELTA CATALYTIC SUBUNIT"/>
    <property type="match status" value="1"/>
</dbReference>
<comment type="catalytic activity">
    <reaction evidence="6 7">
        <text>DNA(n) + a 2'-deoxyribonucleoside 5'-triphosphate = DNA(n+1) + diphosphate</text>
        <dbReference type="Rhea" id="RHEA:22508"/>
        <dbReference type="Rhea" id="RHEA-COMP:17339"/>
        <dbReference type="Rhea" id="RHEA-COMP:17340"/>
        <dbReference type="ChEBI" id="CHEBI:33019"/>
        <dbReference type="ChEBI" id="CHEBI:61560"/>
        <dbReference type="ChEBI" id="CHEBI:173112"/>
        <dbReference type="EC" id="2.7.7.7"/>
    </reaction>
</comment>
<dbReference type="OrthoDB" id="5807460at2"/>
<dbReference type="PROSITE" id="PS00116">
    <property type="entry name" value="DNA_POLYMERASE_B"/>
    <property type="match status" value="1"/>
</dbReference>
<evidence type="ECO:0000256" key="3">
    <source>
        <dbReference type="ARBA" id="ARBA00022695"/>
    </source>
</evidence>
<dbReference type="InterPro" id="IPR042087">
    <property type="entry name" value="DNA_pol_B_thumb"/>
</dbReference>
<dbReference type="FunFam" id="3.90.1600.10:FF:000030">
    <property type="entry name" value="DNA polymerase II"/>
    <property type="match status" value="1"/>
</dbReference>
<dbReference type="Pfam" id="PF00136">
    <property type="entry name" value="DNA_pol_B"/>
    <property type="match status" value="1"/>
</dbReference>